<keyword evidence="6" id="KW-1185">Reference proteome</keyword>
<dbReference type="GO" id="GO:0042803">
    <property type="term" value="F:protein homodimerization activity"/>
    <property type="evidence" value="ECO:0007669"/>
    <property type="project" value="TreeGrafter"/>
</dbReference>
<proteinExistence type="inferred from homology"/>
<evidence type="ECO:0000256" key="2">
    <source>
        <dbReference type="ARBA" id="ARBA00022448"/>
    </source>
</evidence>
<name>A0AAN8I5Z7_9EURO</name>
<comment type="caution">
    <text evidence="5">The sequence shown here is derived from an EMBL/GenBank/DDBJ whole genome shotgun (WGS) entry which is preliminary data.</text>
</comment>
<gene>
    <name evidence="5" type="ORF">OHC33_002888</name>
</gene>
<dbReference type="InterPro" id="IPR036390">
    <property type="entry name" value="WH_DNA-bd_sf"/>
</dbReference>
<dbReference type="PANTHER" id="PTHR13149:SF0">
    <property type="entry name" value="VACUOLAR PROTEIN-SORTING-ASSOCIATED PROTEIN 25"/>
    <property type="match status" value="1"/>
</dbReference>
<dbReference type="AlphaFoldDB" id="A0AAN8I5Z7"/>
<protein>
    <recommendedName>
        <fullName evidence="4">ESCRT-II complex subunit VPS25</fullName>
    </recommendedName>
</protein>
<dbReference type="GO" id="GO:0043328">
    <property type="term" value="P:protein transport to vacuole involved in ubiquitin-dependent protein catabolic process via the multivesicular body sorting pathway"/>
    <property type="evidence" value="ECO:0007669"/>
    <property type="project" value="TreeGrafter"/>
</dbReference>
<dbReference type="Gene3D" id="1.10.10.570">
    <property type="entry name" value="Winged helix' DNA-binding domain. Chain C. Domain 1"/>
    <property type="match status" value="1"/>
</dbReference>
<dbReference type="Pfam" id="PF05871">
    <property type="entry name" value="ESCRT-II"/>
    <property type="match status" value="1"/>
</dbReference>
<evidence type="ECO:0000313" key="5">
    <source>
        <dbReference type="EMBL" id="KAK5956312.1"/>
    </source>
</evidence>
<dbReference type="EMBL" id="JAKLMC020000005">
    <property type="protein sequence ID" value="KAK5956312.1"/>
    <property type="molecule type" value="Genomic_DNA"/>
</dbReference>
<reference evidence="5 6" key="1">
    <citation type="submission" date="2022-12" db="EMBL/GenBank/DDBJ databases">
        <title>Genomic features and morphological characterization of a novel Knufia sp. strain isolated from spacecraft assembly facility.</title>
        <authorList>
            <person name="Teixeira M."/>
            <person name="Chander A.M."/>
            <person name="Stajich J.E."/>
            <person name="Venkateswaran K."/>
        </authorList>
    </citation>
    <scope>NUCLEOTIDE SEQUENCE [LARGE SCALE GENOMIC DNA]</scope>
    <source>
        <strain evidence="5 6">FJI-L2-BK-P2</strain>
    </source>
</reference>
<dbReference type="InterPro" id="IPR008570">
    <property type="entry name" value="ESCRT-II_cplx_Vps25-sub"/>
</dbReference>
<dbReference type="GO" id="GO:0005198">
    <property type="term" value="F:structural molecule activity"/>
    <property type="evidence" value="ECO:0007669"/>
    <property type="project" value="TreeGrafter"/>
</dbReference>
<evidence type="ECO:0000256" key="1">
    <source>
        <dbReference type="ARBA" id="ARBA00009674"/>
    </source>
</evidence>
<sequence length="231" mass="26468">MPRCLITSSSPSSKVTAVALACHLKPGFNPTNGTAQQEEEVPHTMTTLPPTQTESFKFPKIFTDYPPFFTLQITASSRQSQLERWSRLIQRYCRHHKIFQLSIVDYQDKDLFKNSKLNKTLYPDDIRRVIDHMVSQDGQQRAEWVTPAKASAWIWWRRPEEWALAIAAWVDDTGQKGSVLTLYEIVEGDASENQEFHSMDMDVLRKGLAVLTKQGKAQVFGTDDQQGVKFF</sequence>
<dbReference type="PANTHER" id="PTHR13149">
    <property type="entry name" value="VACUOLAR PROTEIN SORTING-ASSOCIATED PROTEIN VPS25"/>
    <property type="match status" value="1"/>
</dbReference>
<dbReference type="GO" id="GO:0000814">
    <property type="term" value="C:ESCRT II complex"/>
    <property type="evidence" value="ECO:0007669"/>
    <property type="project" value="InterPro"/>
</dbReference>
<organism evidence="5 6">
    <name type="scientific">Knufia fluminis</name>
    <dbReference type="NCBI Taxonomy" id="191047"/>
    <lineage>
        <taxon>Eukaryota</taxon>
        <taxon>Fungi</taxon>
        <taxon>Dikarya</taxon>
        <taxon>Ascomycota</taxon>
        <taxon>Pezizomycotina</taxon>
        <taxon>Eurotiomycetes</taxon>
        <taxon>Chaetothyriomycetidae</taxon>
        <taxon>Chaetothyriales</taxon>
        <taxon>Trichomeriaceae</taxon>
        <taxon>Knufia</taxon>
    </lineage>
</organism>
<keyword evidence="2" id="KW-0813">Transport</keyword>
<comment type="similarity">
    <text evidence="1">Belongs to the VPS25 family.</text>
</comment>
<dbReference type="Gene3D" id="1.10.10.10">
    <property type="entry name" value="Winged helix-like DNA-binding domain superfamily/Winged helix DNA-binding domain"/>
    <property type="match status" value="1"/>
</dbReference>
<keyword evidence="3" id="KW-0653">Protein transport</keyword>
<dbReference type="Proteomes" id="UP001316803">
    <property type="component" value="Unassembled WGS sequence"/>
</dbReference>
<dbReference type="InterPro" id="IPR014041">
    <property type="entry name" value="ESCRT-II_cplx_Vps25-sub_N"/>
</dbReference>
<evidence type="ECO:0000256" key="4">
    <source>
        <dbReference type="ARBA" id="ARBA00030094"/>
    </source>
</evidence>
<dbReference type="SUPFAM" id="SSF46785">
    <property type="entry name" value="Winged helix' DNA-binding domain"/>
    <property type="match status" value="2"/>
</dbReference>
<evidence type="ECO:0000256" key="3">
    <source>
        <dbReference type="ARBA" id="ARBA00022927"/>
    </source>
</evidence>
<accession>A0AAN8I5Z7</accession>
<dbReference type="InterPro" id="IPR036388">
    <property type="entry name" value="WH-like_DNA-bd_sf"/>
</dbReference>
<dbReference type="FunFam" id="1.10.10.10:FF:000141">
    <property type="entry name" value="vacuolar protein-sorting-associated protein 25"/>
    <property type="match status" value="1"/>
</dbReference>
<evidence type="ECO:0000313" key="6">
    <source>
        <dbReference type="Proteomes" id="UP001316803"/>
    </source>
</evidence>
<dbReference type="GO" id="GO:0016236">
    <property type="term" value="P:macroautophagy"/>
    <property type="evidence" value="ECO:0007669"/>
    <property type="project" value="UniProtKB-ARBA"/>
</dbReference>